<dbReference type="EMBL" id="LGVG01000008">
    <property type="protein sequence ID" value="KNE28143.1"/>
    <property type="molecule type" value="Genomic_DNA"/>
</dbReference>
<proteinExistence type="predicted"/>
<protein>
    <recommendedName>
        <fullName evidence="3">Winged helix-turn helix domain-containing protein</fullName>
    </recommendedName>
</protein>
<comment type="caution">
    <text evidence="1">The sequence shown here is derived from an EMBL/GenBank/DDBJ whole genome shotgun (WGS) entry which is preliminary data.</text>
</comment>
<gene>
    <name evidence="1" type="ORF">AFM18_08195</name>
</gene>
<sequence>MDETTAWLESSAHLPPPLRDFHDQKDLFKAMHEIINLQGNDIARKVGWATGQCYVIDVFLRFMARRGYTLQRSRARVPFRDLDQDVRAAREARDTATAKALAEWINQPTTKESHD</sequence>
<name>A0AAW3I711_9BURK</name>
<dbReference type="RefSeq" id="WP_050446303.1">
    <property type="nucleotide sequence ID" value="NZ_LGVG01000008.1"/>
</dbReference>
<dbReference type="Proteomes" id="UP000037511">
    <property type="component" value="Unassembled WGS sequence"/>
</dbReference>
<evidence type="ECO:0000313" key="1">
    <source>
        <dbReference type="EMBL" id="KNE28143.1"/>
    </source>
</evidence>
<dbReference type="AlphaFoldDB" id="A0AAW3I711"/>
<organism evidence="1 2">
    <name type="scientific">Achromobacter spanius</name>
    <dbReference type="NCBI Taxonomy" id="217203"/>
    <lineage>
        <taxon>Bacteria</taxon>
        <taxon>Pseudomonadati</taxon>
        <taxon>Pseudomonadota</taxon>
        <taxon>Betaproteobacteria</taxon>
        <taxon>Burkholderiales</taxon>
        <taxon>Alcaligenaceae</taxon>
        <taxon>Achromobacter</taxon>
    </lineage>
</organism>
<accession>A0AAW3I711</accession>
<evidence type="ECO:0008006" key="3">
    <source>
        <dbReference type="Google" id="ProtNLM"/>
    </source>
</evidence>
<reference evidence="1 2" key="1">
    <citation type="submission" date="2015-07" db="EMBL/GenBank/DDBJ databases">
        <title>Draft genome of Achromobacter spanius.</title>
        <authorList>
            <person name="Wang X."/>
        </authorList>
    </citation>
    <scope>NUCLEOTIDE SEQUENCE [LARGE SCALE GENOMIC DNA]</scope>
    <source>
        <strain evidence="1 2">CGMCC9173</strain>
    </source>
</reference>
<evidence type="ECO:0000313" key="2">
    <source>
        <dbReference type="Proteomes" id="UP000037511"/>
    </source>
</evidence>